<evidence type="ECO:0000256" key="2">
    <source>
        <dbReference type="SAM" id="Phobius"/>
    </source>
</evidence>
<evidence type="ECO:0008006" key="5">
    <source>
        <dbReference type="Google" id="ProtNLM"/>
    </source>
</evidence>
<protein>
    <recommendedName>
        <fullName evidence="5">Integral membrane protein</fullName>
    </recommendedName>
</protein>
<comment type="caution">
    <text evidence="3">The sequence shown here is derived from an EMBL/GenBank/DDBJ whole genome shotgun (WGS) entry which is preliminary data.</text>
</comment>
<dbReference type="EMBL" id="JAGGLP010000028">
    <property type="protein sequence ID" value="MBP2055331.1"/>
    <property type="molecule type" value="Genomic_DNA"/>
</dbReference>
<dbReference type="Proteomes" id="UP001519309">
    <property type="component" value="Unassembled WGS sequence"/>
</dbReference>
<keyword evidence="2" id="KW-0812">Transmembrane</keyword>
<gene>
    <name evidence="3" type="ORF">J2Z21_008345</name>
</gene>
<name>A0ABS4M6M6_9ACTN</name>
<keyword evidence="2" id="KW-0472">Membrane</keyword>
<reference evidence="3 4" key="1">
    <citation type="submission" date="2021-03" db="EMBL/GenBank/DDBJ databases">
        <title>Genomic Encyclopedia of Type Strains, Phase IV (KMG-IV): sequencing the most valuable type-strain genomes for metagenomic binning, comparative biology and taxonomic classification.</title>
        <authorList>
            <person name="Goeker M."/>
        </authorList>
    </citation>
    <scope>NUCLEOTIDE SEQUENCE [LARGE SCALE GENOMIC DNA]</scope>
    <source>
        <strain evidence="3 4">DSM 40499</strain>
    </source>
</reference>
<feature type="transmembrane region" description="Helical" evidence="2">
    <location>
        <begin position="12"/>
        <end position="35"/>
    </location>
</feature>
<keyword evidence="4" id="KW-1185">Reference proteome</keyword>
<feature type="transmembrane region" description="Helical" evidence="2">
    <location>
        <begin position="89"/>
        <end position="111"/>
    </location>
</feature>
<keyword evidence="2" id="KW-1133">Transmembrane helix</keyword>
<proteinExistence type="predicted"/>
<feature type="compositionally biased region" description="Polar residues" evidence="1">
    <location>
        <begin position="129"/>
        <end position="139"/>
    </location>
</feature>
<evidence type="ECO:0000256" key="1">
    <source>
        <dbReference type="SAM" id="MobiDB-lite"/>
    </source>
</evidence>
<evidence type="ECO:0000313" key="3">
    <source>
        <dbReference type="EMBL" id="MBP2055331.1"/>
    </source>
</evidence>
<dbReference type="RefSeq" id="WP_208870449.1">
    <property type="nucleotide sequence ID" value="NZ_CP016279.1"/>
</dbReference>
<feature type="transmembrane region" description="Helical" evidence="2">
    <location>
        <begin position="47"/>
        <end position="69"/>
    </location>
</feature>
<feature type="region of interest" description="Disordered" evidence="1">
    <location>
        <begin position="120"/>
        <end position="139"/>
    </location>
</feature>
<evidence type="ECO:0000313" key="4">
    <source>
        <dbReference type="Proteomes" id="UP001519309"/>
    </source>
</evidence>
<accession>A0ABS4M6M6</accession>
<organism evidence="3 4">
    <name type="scientific">Streptomyces griseochromogenes</name>
    <dbReference type="NCBI Taxonomy" id="68214"/>
    <lineage>
        <taxon>Bacteria</taxon>
        <taxon>Bacillati</taxon>
        <taxon>Actinomycetota</taxon>
        <taxon>Actinomycetes</taxon>
        <taxon>Kitasatosporales</taxon>
        <taxon>Streptomycetaceae</taxon>
        <taxon>Streptomyces</taxon>
    </lineage>
</organism>
<sequence>MHTLPIDGNDPSLQLAGIGTGIICRLVAAALLPAHRDASGEVYTKGGIGYALVWTVLSASRVLFAYGSQHWFSEGIVRFSIDYKLSGQAVYSNAFVFMALAMVLTRTAVLLDKRRRLRDGQTPAAGNTAGHQASSVNTH</sequence>